<dbReference type="AlphaFoldDB" id="A0A7R8CSV8"/>
<dbReference type="Gene3D" id="3.40.50.1000">
    <property type="entry name" value="HAD superfamily/HAD-like"/>
    <property type="match status" value="1"/>
</dbReference>
<evidence type="ECO:0000256" key="7">
    <source>
        <dbReference type="ARBA" id="ARBA00023201"/>
    </source>
</evidence>
<dbReference type="SMART" id="SM00831">
    <property type="entry name" value="Cation_ATPase_N"/>
    <property type="match status" value="1"/>
</dbReference>
<accession>A0A7R8CSV8</accession>
<dbReference type="Proteomes" id="UP000675881">
    <property type="component" value="Chromosome 4"/>
</dbReference>
<reference evidence="9" key="1">
    <citation type="submission" date="2021-02" db="EMBL/GenBank/DDBJ databases">
        <authorList>
            <person name="Bekaert M."/>
        </authorList>
    </citation>
    <scope>NUCLEOTIDE SEQUENCE</scope>
    <source>
        <strain evidence="9">IoA-00</strain>
    </source>
</reference>
<dbReference type="SUPFAM" id="SSF81653">
    <property type="entry name" value="Calcium ATPase, transduction domain A"/>
    <property type="match status" value="1"/>
</dbReference>
<keyword evidence="10" id="KW-1185">Reference proteome</keyword>
<keyword evidence="7" id="KW-0739">Sodium transport</keyword>
<dbReference type="GO" id="GO:0030007">
    <property type="term" value="P:intracellular potassium ion homeostasis"/>
    <property type="evidence" value="ECO:0007669"/>
    <property type="project" value="TreeGrafter"/>
</dbReference>
<keyword evidence="3" id="KW-0812">Transmembrane</keyword>
<evidence type="ECO:0000256" key="6">
    <source>
        <dbReference type="ARBA" id="ARBA00023136"/>
    </source>
</evidence>
<dbReference type="Gene3D" id="1.20.1110.10">
    <property type="entry name" value="Calcium-transporting ATPase, transmembrane domain"/>
    <property type="match status" value="3"/>
</dbReference>
<dbReference type="InterPro" id="IPR050510">
    <property type="entry name" value="Cation_transp_ATPase_P-type"/>
</dbReference>
<dbReference type="Pfam" id="PF00689">
    <property type="entry name" value="Cation_ATPase_C"/>
    <property type="match status" value="1"/>
</dbReference>
<dbReference type="GO" id="GO:0005886">
    <property type="term" value="C:plasma membrane"/>
    <property type="evidence" value="ECO:0007669"/>
    <property type="project" value="UniProtKB-SubCell"/>
</dbReference>
<evidence type="ECO:0000259" key="8">
    <source>
        <dbReference type="SMART" id="SM00831"/>
    </source>
</evidence>
<dbReference type="InterPro" id="IPR004014">
    <property type="entry name" value="ATPase_P-typ_cation-transptr_N"/>
</dbReference>
<dbReference type="EMBL" id="HG994583">
    <property type="protein sequence ID" value="CAF2917733.1"/>
    <property type="molecule type" value="Genomic_DNA"/>
</dbReference>
<dbReference type="SUPFAM" id="SSF81660">
    <property type="entry name" value="Metal cation-transporting ATPase, ATP-binding domain N"/>
    <property type="match status" value="1"/>
</dbReference>
<dbReference type="OrthoDB" id="3352408at2759"/>
<dbReference type="InterPro" id="IPR036412">
    <property type="entry name" value="HAD-like_sf"/>
</dbReference>
<dbReference type="PRINTS" id="PR00121">
    <property type="entry name" value="NAKATPASE"/>
</dbReference>
<dbReference type="Pfam" id="PF00690">
    <property type="entry name" value="Cation_ATPase_N"/>
    <property type="match status" value="1"/>
</dbReference>
<proteinExistence type="predicted"/>
<keyword evidence="7" id="KW-0406">Ion transport</keyword>
<gene>
    <name evidence="9" type="ORF">LSAA_8948</name>
</gene>
<dbReference type="Pfam" id="PF13246">
    <property type="entry name" value="Cation_ATPase"/>
    <property type="match status" value="1"/>
</dbReference>
<keyword evidence="7" id="KW-0813">Transport</keyword>
<dbReference type="InterPro" id="IPR008250">
    <property type="entry name" value="ATPase_P-typ_transduc_dom_A_sf"/>
</dbReference>
<dbReference type="Gene3D" id="3.40.1110.10">
    <property type="entry name" value="Calcium-transporting ATPase, cytoplasmic domain N"/>
    <property type="match status" value="1"/>
</dbReference>
<dbReference type="PANTHER" id="PTHR43294">
    <property type="entry name" value="SODIUM/POTASSIUM-TRANSPORTING ATPASE SUBUNIT ALPHA"/>
    <property type="match status" value="1"/>
</dbReference>
<evidence type="ECO:0000313" key="9">
    <source>
        <dbReference type="EMBL" id="CAF2917733.1"/>
    </source>
</evidence>
<name>A0A7R8CSV8_LEPSM</name>
<organism evidence="9 10">
    <name type="scientific">Lepeophtheirus salmonis</name>
    <name type="common">Salmon louse</name>
    <name type="synonym">Caligus salmonis</name>
    <dbReference type="NCBI Taxonomy" id="72036"/>
    <lineage>
        <taxon>Eukaryota</taxon>
        <taxon>Metazoa</taxon>
        <taxon>Ecdysozoa</taxon>
        <taxon>Arthropoda</taxon>
        <taxon>Crustacea</taxon>
        <taxon>Multicrustacea</taxon>
        <taxon>Hexanauplia</taxon>
        <taxon>Copepoda</taxon>
        <taxon>Siphonostomatoida</taxon>
        <taxon>Caligidae</taxon>
        <taxon>Lepeophtheirus</taxon>
    </lineage>
</organism>
<evidence type="ECO:0000256" key="2">
    <source>
        <dbReference type="ARBA" id="ARBA00022475"/>
    </source>
</evidence>
<dbReference type="GO" id="GO:0006883">
    <property type="term" value="P:intracellular sodium ion homeostasis"/>
    <property type="evidence" value="ECO:0007669"/>
    <property type="project" value="TreeGrafter"/>
</dbReference>
<dbReference type="SUPFAM" id="SSF81665">
    <property type="entry name" value="Calcium ATPase, transmembrane domain M"/>
    <property type="match status" value="1"/>
</dbReference>
<dbReference type="InterPro" id="IPR023214">
    <property type="entry name" value="HAD_sf"/>
</dbReference>
<dbReference type="InterPro" id="IPR023299">
    <property type="entry name" value="ATPase_P-typ_cyto_dom_N"/>
</dbReference>
<dbReference type="GO" id="GO:1902600">
    <property type="term" value="P:proton transmembrane transport"/>
    <property type="evidence" value="ECO:0007669"/>
    <property type="project" value="TreeGrafter"/>
</dbReference>
<dbReference type="PANTHER" id="PTHR43294:SF13">
    <property type="entry name" value="SODIUM_POTASSIUM-TRANSPORTING ATPASE SUBUNIT ALPHA"/>
    <property type="match status" value="1"/>
</dbReference>
<dbReference type="InterPro" id="IPR006068">
    <property type="entry name" value="ATPase_P-typ_cation-transptr_C"/>
</dbReference>
<evidence type="ECO:0000313" key="10">
    <source>
        <dbReference type="Proteomes" id="UP000675881"/>
    </source>
</evidence>
<dbReference type="FunFam" id="1.20.1110.10:FF:000095">
    <property type="entry name" value="Sodium/potassium-transporting ATPase subunit alpha-1"/>
    <property type="match status" value="1"/>
</dbReference>
<keyword evidence="2" id="KW-1003">Cell membrane</keyword>
<protein>
    <submittedName>
        <fullName evidence="9">ATP1A</fullName>
    </submittedName>
</protein>
<dbReference type="GO" id="GO:1990573">
    <property type="term" value="P:potassium ion import across plasma membrane"/>
    <property type="evidence" value="ECO:0007669"/>
    <property type="project" value="TreeGrafter"/>
</dbReference>
<dbReference type="PRINTS" id="PR00119">
    <property type="entry name" value="CATATPASE"/>
</dbReference>
<keyword evidence="4" id="KW-1133">Transmembrane helix</keyword>
<dbReference type="SUPFAM" id="SSF56784">
    <property type="entry name" value="HAD-like"/>
    <property type="match status" value="1"/>
</dbReference>
<sequence>MPRLEKDKVQILFNEASGEYDIDAHKISIEELCERNGTDPLNGLTEAKVRENRSTYGYNTLSPLSSSSGCIKFLKNFFNPFATLVWVQALFYFLSFIFIAFIFGTTSLDKVLLAIVSLAVVIVNGCISYIQDVKTARVLKSLKKMASQYSFCVRDGKTVEIRSEEVTVGDIVVLKSGESGPQERFPELTHPNPFQTKNLIFFSTYVIEGTAKGIVVNTGNHTFVGQLVKYTGKVQNRLSKAGRRISIIAFIFAFITGSHWLNGFILTIAVFMVNIPEGLLISTTTSLIQAAKRISLKNGVVKNLETVETLGSTSVICVDKARTLDQNKIIVAHACLHDEITEIDLSLEKSPNSSLEGWKFLERSAALCNTAEFLPDQESVPILGRKFNGSAIEGALLMFAAQTIGNVNQVRSEKAKICEVTTSSKYQLSIHKTNDFSDKGALLVMKGEPEEILQRCTTTLIDGEESLLFPELRSRVMQSYFELLRRGEYVLGFCDFNLPLDSYPSEYPFNVEDINFPTEGLRFLGMISMVNPPRATVPNAIAKCRSAGIRIIMMTGDAEVAAEVFARNVGIISGDTENDSTGVAAVVLGDQLTQMPEKEIESLILQYPELVFCTNKSSAKGCNSSSLSKNRMDSGSNWRWSKEAADMILLDDDFSSIVSGIEEGRLAFDNLKKTFAYSLSSNIPQLAPFIVFILCDIPMPLSVIAILILDLGIDMIPSIFLSNESAEHDLMKLSPRNPYTQKLTSSNMFRLAYHHIGLIEAGAALFAYFTIMASNGFFPSILLGSRRLWESKDINDLMDSYGQEWDLSSEK</sequence>
<keyword evidence="5" id="KW-0915">Sodium</keyword>
<keyword evidence="6" id="KW-0472">Membrane</keyword>
<dbReference type="InterPro" id="IPR023298">
    <property type="entry name" value="ATPase_P-typ_TM_dom_sf"/>
</dbReference>
<dbReference type="Gene3D" id="2.70.150.10">
    <property type="entry name" value="Calcium-transporting ATPase, cytoplasmic transduction domain A"/>
    <property type="match status" value="2"/>
</dbReference>
<comment type="subcellular location">
    <subcellularLocation>
        <location evidence="1">Cell membrane</location>
        <topology evidence="1">Multi-pass membrane protein</topology>
    </subcellularLocation>
</comment>
<evidence type="ECO:0000256" key="5">
    <source>
        <dbReference type="ARBA" id="ARBA00023053"/>
    </source>
</evidence>
<dbReference type="GO" id="GO:0000166">
    <property type="term" value="F:nucleotide binding"/>
    <property type="evidence" value="ECO:0007669"/>
    <property type="project" value="InterPro"/>
</dbReference>
<dbReference type="GO" id="GO:0005391">
    <property type="term" value="F:P-type sodium:potassium-exchanging transporter activity"/>
    <property type="evidence" value="ECO:0007669"/>
    <property type="project" value="TreeGrafter"/>
</dbReference>
<evidence type="ECO:0000256" key="3">
    <source>
        <dbReference type="ARBA" id="ARBA00022692"/>
    </source>
</evidence>
<dbReference type="GO" id="GO:0036376">
    <property type="term" value="P:sodium ion export across plasma membrane"/>
    <property type="evidence" value="ECO:0007669"/>
    <property type="project" value="TreeGrafter"/>
</dbReference>
<evidence type="ECO:0000256" key="1">
    <source>
        <dbReference type="ARBA" id="ARBA00004651"/>
    </source>
</evidence>
<evidence type="ECO:0000256" key="4">
    <source>
        <dbReference type="ARBA" id="ARBA00022989"/>
    </source>
</evidence>
<feature type="domain" description="Cation-transporting P-type ATPase N-terminal" evidence="8">
    <location>
        <begin position="23"/>
        <end position="97"/>
    </location>
</feature>